<dbReference type="VEuPathDB" id="FungiDB:PV09_01055"/>
<name>A0A0D2ANM7_9PEZI</name>
<feature type="compositionally biased region" description="Low complexity" evidence="1">
    <location>
        <begin position="185"/>
        <end position="198"/>
    </location>
</feature>
<dbReference type="InterPro" id="IPR013887">
    <property type="entry name" value="UPF0592"/>
</dbReference>
<dbReference type="InParanoid" id="A0A0D2ANM7"/>
<reference evidence="2 3" key="1">
    <citation type="submission" date="2015-01" db="EMBL/GenBank/DDBJ databases">
        <title>The Genome Sequence of Ochroconis gallopava CBS43764.</title>
        <authorList>
            <consortium name="The Broad Institute Genomics Platform"/>
            <person name="Cuomo C."/>
            <person name="de Hoog S."/>
            <person name="Gorbushina A."/>
            <person name="Stielow B."/>
            <person name="Teixiera M."/>
            <person name="Abouelleil A."/>
            <person name="Chapman S.B."/>
            <person name="Priest M."/>
            <person name="Young S.K."/>
            <person name="Wortman J."/>
            <person name="Nusbaum C."/>
            <person name="Birren B."/>
        </authorList>
    </citation>
    <scope>NUCLEOTIDE SEQUENCE [LARGE SCALE GENOMIC DNA]</scope>
    <source>
        <strain evidence="2 3">CBS 43764</strain>
    </source>
</reference>
<protein>
    <recommendedName>
        <fullName evidence="4">DUF1765-domain-containing protein</fullName>
    </recommendedName>
</protein>
<dbReference type="EMBL" id="KN847531">
    <property type="protein sequence ID" value="KIW08120.1"/>
    <property type="molecule type" value="Genomic_DNA"/>
</dbReference>
<sequence>MAAAAVDTFTMALEFHESKEGSLFDAVFGETAVFDNPDVPTTTTSSREGLPRAASYNDFSTAVLHEAQSDSASNDDVRDSSSIDDTKADGVTSASSGETTPESEAAPSSNTNASHKNGKSPAMERRMELPKLDTADNVINRSPAGEYAMTAPILRTPASAESDEVHELPSQSSNHLTARFRRRSWMPGSRSPSPGSKKSTAEGLVDTLGKASSVVRRSSPFRRSTDSDNGDGRSRSRSSSLSRSITSKLSKRPNSAVFESPTKGSSSPVNKPSQPSQLSKSFSTDKLSLSSFTKKSSGSTPPVPRLTSKDKQRLANSEVTKKRDELWTVFRNLEGDFQKFQSKPTTLKANVVRASLIPFLREYQHHQSTYNLRFEDLERRANILHKWWSGLLELILNKNNQSVSGTDRPVVFDGILGIMERPEWRLAPSPYAPLWDRQQAAKGHQKSTSVTSTSSESSDVMLGDSVVHNVRNLFQQNLIDQMGYVVEKMAMRNAPASSVSFCGRTCAYAFFFCPGIADVLVRLWNPTMDSLNRVLQECGHKRSISLKDTAERIGQGFPSHLKSLRFHNISAIYKALRKPAPLPLRTHTLPWSSHPWVSRWCGKDSDLFYVFAKHYHMLVVDFLPADTTRTERLCAPGLIFVHAQILMNMDATIHRNVMPNPMDPGNSNGSTANSTFDDILGDPDSAAPPFPLPPAANAVRQMSENRLIMLVRDLLSERNTNPEEVRIIFGMAFADLLKAAARRTSIYDPSACYVLCDLLEEAFLILVRYEQLNPVIGSVLDWSFWMDVWRRIVESHNTTTEIRLYALLYSLWPAFVIEPQRRAELCASFLLEPKFFASRFNHWCPMVRAYYQRLLCWRVARFDGEEQPGDVEILSRLSENLQTQYGYYLYMRDAAQGSPTLLPSTAPCNPAPGRRLLIVRTDHLAEKSRGAFMSFDGVLTPHPASKRQSMLADLSDSEPRPVSNDSTDSEPELEERGPRKWGLLRTIIGTSKQETAKAGQASQDTKEKNSAPQPQLVKRPSDGSDESQEDRSSFRPFTFKFSLEWADRLDRRLQAPGPIRISPPKLPMPAQTLLNESRPATHSSLTPPRSIDSVYTDAKSTNSDSNKSVDVRPLEPKGEAVMQAKYSGRALAEWMLVVLECGSFFDRRKAEGVPGNRWVETPSLGVESFKKPG</sequence>
<feature type="compositionally biased region" description="Low complexity" evidence="1">
    <location>
        <begin position="278"/>
        <end position="300"/>
    </location>
</feature>
<feature type="compositionally biased region" description="Basic and acidic residues" evidence="1">
    <location>
        <begin position="223"/>
        <end position="234"/>
    </location>
</feature>
<feature type="compositionally biased region" description="Low complexity" evidence="1">
    <location>
        <begin position="212"/>
        <end position="222"/>
    </location>
</feature>
<accession>A0A0D2ANM7</accession>
<dbReference type="AlphaFoldDB" id="A0A0D2ANM7"/>
<evidence type="ECO:0000313" key="2">
    <source>
        <dbReference type="EMBL" id="KIW08120.1"/>
    </source>
</evidence>
<evidence type="ECO:0000313" key="3">
    <source>
        <dbReference type="Proteomes" id="UP000053259"/>
    </source>
</evidence>
<keyword evidence="3" id="KW-1185">Reference proteome</keyword>
<dbReference type="GeneID" id="27309028"/>
<dbReference type="Pfam" id="PF08578">
    <property type="entry name" value="DUF1765"/>
    <property type="match status" value="1"/>
</dbReference>
<dbReference type="PANTHER" id="PTHR37988">
    <property type="entry name" value="UPF0592 MEMBRANE PROTEIN C7D4.03C"/>
    <property type="match status" value="1"/>
</dbReference>
<dbReference type="STRING" id="253628.A0A0D2ANM7"/>
<dbReference type="OrthoDB" id="296767at2759"/>
<feature type="compositionally biased region" description="Basic and acidic residues" evidence="1">
    <location>
        <begin position="307"/>
        <end position="318"/>
    </location>
</feature>
<feature type="compositionally biased region" description="Basic and acidic residues" evidence="1">
    <location>
        <begin position="75"/>
        <end position="88"/>
    </location>
</feature>
<gene>
    <name evidence="2" type="ORF">PV09_01055</name>
</gene>
<organism evidence="2 3">
    <name type="scientific">Verruconis gallopava</name>
    <dbReference type="NCBI Taxonomy" id="253628"/>
    <lineage>
        <taxon>Eukaryota</taxon>
        <taxon>Fungi</taxon>
        <taxon>Dikarya</taxon>
        <taxon>Ascomycota</taxon>
        <taxon>Pezizomycotina</taxon>
        <taxon>Dothideomycetes</taxon>
        <taxon>Pleosporomycetidae</taxon>
        <taxon>Venturiales</taxon>
        <taxon>Sympoventuriaceae</taxon>
        <taxon>Verruconis</taxon>
    </lineage>
</organism>
<feature type="region of interest" description="Disordered" evidence="1">
    <location>
        <begin position="935"/>
        <end position="1033"/>
    </location>
</feature>
<dbReference type="PANTHER" id="PTHR37988:SF1">
    <property type="entry name" value="UPF0592 MEMBRANE PROTEIN C7D4.03C"/>
    <property type="match status" value="1"/>
</dbReference>
<feature type="region of interest" description="Disordered" evidence="1">
    <location>
        <begin position="1077"/>
        <end position="1111"/>
    </location>
</feature>
<proteinExistence type="predicted"/>
<dbReference type="Proteomes" id="UP000053259">
    <property type="component" value="Unassembled WGS sequence"/>
</dbReference>
<feature type="compositionally biased region" description="Polar residues" evidence="1">
    <location>
        <begin position="1077"/>
        <end position="1087"/>
    </location>
</feature>
<evidence type="ECO:0008006" key="4">
    <source>
        <dbReference type="Google" id="ProtNLM"/>
    </source>
</evidence>
<dbReference type="HOGENOM" id="CLU_003877_1_1_1"/>
<feature type="compositionally biased region" description="Polar residues" evidence="1">
    <location>
        <begin position="262"/>
        <end position="277"/>
    </location>
</feature>
<feature type="compositionally biased region" description="Polar residues" evidence="1">
    <location>
        <begin position="92"/>
        <end position="115"/>
    </location>
</feature>
<dbReference type="RefSeq" id="XP_016217989.1">
    <property type="nucleotide sequence ID" value="XM_016353894.1"/>
</dbReference>
<evidence type="ECO:0000256" key="1">
    <source>
        <dbReference type="SAM" id="MobiDB-lite"/>
    </source>
</evidence>
<feature type="compositionally biased region" description="Basic and acidic residues" evidence="1">
    <location>
        <begin position="122"/>
        <end position="134"/>
    </location>
</feature>
<feature type="region of interest" description="Disordered" evidence="1">
    <location>
        <begin position="33"/>
        <end position="318"/>
    </location>
</feature>
<feature type="compositionally biased region" description="Low complexity" evidence="1">
    <location>
        <begin position="237"/>
        <end position="248"/>
    </location>
</feature>